<protein>
    <submittedName>
        <fullName evidence="2">Uncharacterized protein</fullName>
    </submittedName>
</protein>
<sequence>MNRQTASEYLHQRGRVYQVPCRKNGMKMVTTDILRRELLPVLPLAGMVLLAIGLGVWTFWWEHVAHPNVSITRDLRERLFEIEHPEWVKRKAAVYLQSPLRKMSLEWPTARIAHIQQELPPPIAHGGPLS</sequence>
<reference evidence="2 3" key="1">
    <citation type="journal article" date="2011" name="Science">
        <title>The Selaginella genome identifies genetic changes associated with the evolution of vascular plants.</title>
        <authorList>
            <person name="Banks J.A."/>
            <person name="Nishiyama T."/>
            <person name="Hasebe M."/>
            <person name="Bowman J.L."/>
            <person name="Gribskov M."/>
            <person name="dePamphilis C."/>
            <person name="Albert V.A."/>
            <person name="Aono N."/>
            <person name="Aoyama T."/>
            <person name="Ambrose B.A."/>
            <person name="Ashton N.W."/>
            <person name="Axtell M.J."/>
            <person name="Barker E."/>
            <person name="Barker M.S."/>
            <person name="Bennetzen J.L."/>
            <person name="Bonawitz N.D."/>
            <person name="Chapple C."/>
            <person name="Cheng C."/>
            <person name="Correa L.G."/>
            <person name="Dacre M."/>
            <person name="DeBarry J."/>
            <person name="Dreyer I."/>
            <person name="Elias M."/>
            <person name="Engstrom E.M."/>
            <person name="Estelle M."/>
            <person name="Feng L."/>
            <person name="Finet C."/>
            <person name="Floyd S.K."/>
            <person name="Frommer W.B."/>
            <person name="Fujita T."/>
            <person name="Gramzow L."/>
            <person name="Gutensohn M."/>
            <person name="Harholt J."/>
            <person name="Hattori M."/>
            <person name="Heyl A."/>
            <person name="Hirai T."/>
            <person name="Hiwatashi Y."/>
            <person name="Ishikawa M."/>
            <person name="Iwata M."/>
            <person name="Karol K.G."/>
            <person name="Koehler B."/>
            <person name="Kolukisaoglu U."/>
            <person name="Kubo M."/>
            <person name="Kurata T."/>
            <person name="Lalonde S."/>
            <person name="Li K."/>
            <person name="Li Y."/>
            <person name="Litt A."/>
            <person name="Lyons E."/>
            <person name="Manning G."/>
            <person name="Maruyama T."/>
            <person name="Michael T.P."/>
            <person name="Mikami K."/>
            <person name="Miyazaki S."/>
            <person name="Morinaga S."/>
            <person name="Murata T."/>
            <person name="Mueller-Roeber B."/>
            <person name="Nelson D.R."/>
            <person name="Obara M."/>
            <person name="Oguri Y."/>
            <person name="Olmstead R.G."/>
            <person name="Onodera N."/>
            <person name="Petersen B.L."/>
            <person name="Pils B."/>
            <person name="Prigge M."/>
            <person name="Rensing S.A."/>
            <person name="Riano-Pachon D.M."/>
            <person name="Roberts A.W."/>
            <person name="Sato Y."/>
            <person name="Scheller H.V."/>
            <person name="Schulz B."/>
            <person name="Schulz C."/>
            <person name="Shakirov E.V."/>
            <person name="Shibagaki N."/>
            <person name="Shinohara N."/>
            <person name="Shippen D.E."/>
            <person name="Soerensen I."/>
            <person name="Sotooka R."/>
            <person name="Sugimoto N."/>
            <person name="Sugita M."/>
            <person name="Sumikawa N."/>
            <person name="Tanurdzic M."/>
            <person name="Theissen G."/>
            <person name="Ulvskov P."/>
            <person name="Wakazuki S."/>
            <person name="Weng J.K."/>
            <person name="Willats W.W."/>
            <person name="Wipf D."/>
            <person name="Wolf P.G."/>
            <person name="Yang L."/>
            <person name="Zimmer A.D."/>
            <person name="Zhu Q."/>
            <person name="Mitros T."/>
            <person name="Hellsten U."/>
            <person name="Loque D."/>
            <person name="Otillar R."/>
            <person name="Salamov A."/>
            <person name="Schmutz J."/>
            <person name="Shapiro H."/>
            <person name="Lindquist E."/>
            <person name="Lucas S."/>
            <person name="Rokhsar D."/>
            <person name="Grigoriev I.V."/>
        </authorList>
    </citation>
    <scope>NUCLEOTIDE SEQUENCE [LARGE SCALE GENOMIC DNA]</scope>
</reference>
<dbReference type="Proteomes" id="UP000001514">
    <property type="component" value="Unassembled WGS sequence"/>
</dbReference>
<evidence type="ECO:0000313" key="3">
    <source>
        <dbReference type="Proteomes" id="UP000001514"/>
    </source>
</evidence>
<organism evidence="3">
    <name type="scientific">Selaginella moellendorffii</name>
    <name type="common">Spikemoss</name>
    <dbReference type="NCBI Taxonomy" id="88036"/>
    <lineage>
        <taxon>Eukaryota</taxon>
        <taxon>Viridiplantae</taxon>
        <taxon>Streptophyta</taxon>
        <taxon>Embryophyta</taxon>
        <taxon>Tracheophyta</taxon>
        <taxon>Lycopodiopsida</taxon>
        <taxon>Selaginellales</taxon>
        <taxon>Selaginellaceae</taxon>
        <taxon>Selaginella</taxon>
    </lineage>
</organism>
<keyword evidence="1" id="KW-0812">Transmembrane</keyword>
<dbReference type="HOGENOM" id="CLU_1941719_0_0_1"/>
<evidence type="ECO:0000256" key="1">
    <source>
        <dbReference type="SAM" id="Phobius"/>
    </source>
</evidence>
<dbReference type="PANTHER" id="PTHR33919:SF11">
    <property type="entry name" value="EXPRESSED PROTEIN"/>
    <property type="match status" value="1"/>
</dbReference>
<keyword evidence="1" id="KW-0472">Membrane</keyword>
<evidence type="ECO:0000313" key="2">
    <source>
        <dbReference type="EMBL" id="EFJ14996.1"/>
    </source>
</evidence>
<proteinExistence type="predicted"/>
<dbReference type="PANTHER" id="PTHR33919">
    <property type="entry name" value="OS09G0127700 PROTEIN"/>
    <property type="match status" value="1"/>
</dbReference>
<dbReference type="InParanoid" id="D8SKK4"/>
<feature type="transmembrane region" description="Helical" evidence="1">
    <location>
        <begin position="38"/>
        <end position="61"/>
    </location>
</feature>
<keyword evidence="3" id="KW-1185">Reference proteome</keyword>
<accession>D8SKK4</accession>
<dbReference type="EMBL" id="GL377625">
    <property type="protein sequence ID" value="EFJ14996.1"/>
    <property type="molecule type" value="Genomic_DNA"/>
</dbReference>
<keyword evidence="1" id="KW-1133">Transmembrane helix</keyword>
<dbReference type="Gramene" id="EFJ14996">
    <property type="protein sequence ID" value="EFJ14996"/>
    <property type="gene ID" value="SELMODRAFT_423101"/>
</dbReference>
<gene>
    <name evidence="2" type="ORF">SELMODRAFT_423101</name>
</gene>
<name>D8SKK4_SELML</name>
<dbReference type="KEGG" id="smo:SELMODRAFT_423101"/>
<dbReference type="AlphaFoldDB" id="D8SKK4"/>